<dbReference type="Proteomes" id="UP000285278">
    <property type="component" value="Unassembled WGS sequence"/>
</dbReference>
<organism evidence="2 3">
    <name type="scientific">Corynebacterium falsenii</name>
    <dbReference type="NCBI Taxonomy" id="108486"/>
    <lineage>
        <taxon>Bacteria</taxon>
        <taxon>Bacillati</taxon>
        <taxon>Actinomycetota</taxon>
        <taxon>Actinomycetes</taxon>
        <taxon>Mycobacteriales</taxon>
        <taxon>Corynebacteriaceae</taxon>
        <taxon>Corynebacterium</taxon>
    </lineage>
</organism>
<reference evidence="2 3" key="1">
    <citation type="submission" date="2018-09" db="EMBL/GenBank/DDBJ databases">
        <title>Optimization and identification of Corynebacterium falsenii FN1-14 from fish paste.</title>
        <authorList>
            <person name="Daroonpunt R."/>
            <person name="Tanasupawat S."/>
        </authorList>
    </citation>
    <scope>NUCLEOTIDE SEQUENCE [LARGE SCALE GENOMIC DNA]</scope>
    <source>
        <strain evidence="2 3">FN1-14</strain>
    </source>
</reference>
<keyword evidence="1" id="KW-1133">Transmembrane helix</keyword>
<evidence type="ECO:0000313" key="3">
    <source>
        <dbReference type="Proteomes" id="UP000285278"/>
    </source>
</evidence>
<feature type="transmembrane region" description="Helical" evidence="1">
    <location>
        <begin position="6"/>
        <end position="37"/>
    </location>
</feature>
<keyword evidence="1" id="KW-0812">Transmembrane</keyword>
<sequence length="64" mass="6738">MKNATLYGLLIGFMLAVGALWQGLLGFLVVLVFVAIGGAIGAHFEGRIDLRDTFKMNGGNVGRG</sequence>
<evidence type="ECO:0000256" key="1">
    <source>
        <dbReference type="SAM" id="Phobius"/>
    </source>
</evidence>
<evidence type="ECO:0000313" key="2">
    <source>
        <dbReference type="EMBL" id="RIX36914.1"/>
    </source>
</evidence>
<dbReference type="EMBL" id="QXJK01000001">
    <property type="protein sequence ID" value="RIX36914.1"/>
    <property type="molecule type" value="Genomic_DNA"/>
</dbReference>
<comment type="caution">
    <text evidence="2">The sequence shown here is derived from an EMBL/GenBank/DDBJ whole genome shotgun (WGS) entry which is preliminary data.</text>
</comment>
<accession>A0A418QA72</accession>
<proteinExistence type="predicted"/>
<keyword evidence="3" id="KW-1185">Reference proteome</keyword>
<name>A0A418QA72_9CORY</name>
<dbReference type="STRING" id="1451189.CFAL_10220"/>
<dbReference type="AlphaFoldDB" id="A0A418QA72"/>
<gene>
    <name evidence="2" type="ORF">D3M95_01545</name>
</gene>
<keyword evidence="1" id="KW-0472">Membrane</keyword>
<evidence type="ECO:0008006" key="4">
    <source>
        <dbReference type="Google" id="ProtNLM"/>
    </source>
</evidence>
<protein>
    <recommendedName>
        <fullName evidence="4">DUF2273 domain-containing protein</fullName>
    </recommendedName>
</protein>
<dbReference type="RefSeq" id="WP_025403588.1">
    <property type="nucleotide sequence ID" value="NZ_CBCRUA010000015.1"/>
</dbReference>